<dbReference type="InterPro" id="IPR029063">
    <property type="entry name" value="SAM-dependent_MTases_sf"/>
</dbReference>
<keyword evidence="4" id="KW-0949">S-adenosyl-L-methionine</keyword>
<keyword evidence="8" id="KW-1185">Reference proteome</keyword>
<dbReference type="EMBL" id="JBAFVH010000001">
    <property type="protein sequence ID" value="MFG1370711.1"/>
    <property type="molecule type" value="Genomic_DNA"/>
</dbReference>
<dbReference type="Proteomes" id="UP001604002">
    <property type="component" value="Unassembled WGS sequence"/>
</dbReference>
<dbReference type="Gene3D" id="3.90.120.10">
    <property type="entry name" value="DNA Methylase, subunit A, domain 2"/>
    <property type="match status" value="1"/>
</dbReference>
<dbReference type="EC" id="2.1.1.37" evidence="1"/>
<reference evidence="7 8" key="1">
    <citation type="submission" date="2024-02" db="EMBL/GenBank/DDBJ databases">
        <title>Expansion and revision of Xanthobacter and proposal of Roseixanthobacter gen. nov.</title>
        <authorList>
            <person name="Soltysiak M.P.M."/>
            <person name="Jalihal A."/>
            <person name="Ory A."/>
            <person name="Chrisophersen C."/>
            <person name="Lee A.D."/>
            <person name="Boulton J."/>
            <person name="Springer M."/>
        </authorList>
    </citation>
    <scope>NUCLEOTIDE SEQUENCE [LARGE SCALE GENOMIC DNA]</scope>
    <source>
        <strain evidence="7 8">23A</strain>
    </source>
</reference>
<keyword evidence="3" id="KW-0808">Transferase</keyword>
<accession>A0ABW6ZS87</accession>
<dbReference type="PANTHER" id="PTHR10629:SF52">
    <property type="entry name" value="DNA (CYTOSINE-5)-METHYLTRANSFERASE 1"/>
    <property type="match status" value="1"/>
</dbReference>
<dbReference type="PANTHER" id="PTHR10629">
    <property type="entry name" value="CYTOSINE-SPECIFIC METHYLTRANSFERASE"/>
    <property type="match status" value="1"/>
</dbReference>
<dbReference type="PRINTS" id="PR00105">
    <property type="entry name" value="C5METTRFRASE"/>
</dbReference>
<dbReference type="RefSeq" id="WP_393990799.1">
    <property type="nucleotide sequence ID" value="NZ_JBAFVH010000001.1"/>
</dbReference>
<evidence type="ECO:0000256" key="3">
    <source>
        <dbReference type="ARBA" id="ARBA00022679"/>
    </source>
</evidence>
<protein>
    <recommendedName>
        <fullName evidence="1">DNA (cytosine-5-)-methyltransferase</fullName>
        <ecNumber evidence="1">2.1.1.37</ecNumber>
    </recommendedName>
</protein>
<dbReference type="GO" id="GO:0008168">
    <property type="term" value="F:methyltransferase activity"/>
    <property type="evidence" value="ECO:0007669"/>
    <property type="project" value="UniProtKB-KW"/>
</dbReference>
<name>A0ABW6ZS87_9HYPH</name>
<proteinExistence type="predicted"/>
<dbReference type="Pfam" id="PF00145">
    <property type="entry name" value="DNA_methylase"/>
    <property type="match status" value="1"/>
</dbReference>
<dbReference type="Gene3D" id="3.40.50.150">
    <property type="entry name" value="Vaccinia Virus protein VP39"/>
    <property type="match status" value="1"/>
</dbReference>
<evidence type="ECO:0000313" key="8">
    <source>
        <dbReference type="Proteomes" id="UP001604002"/>
    </source>
</evidence>
<evidence type="ECO:0000256" key="5">
    <source>
        <dbReference type="ARBA" id="ARBA00022747"/>
    </source>
</evidence>
<comment type="caution">
    <text evidence="7">The sequence shown here is derived from an EMBL/GenBank/DDBJ whole genome shotgun (WGS) entry which is preliminary data.</text>
</comment>
<comment type="catalytic activity">
    <reaction evidence="6">
        <text>a 2'-deoxycytidine in DNA + S-adenosyl-L-methionine = a 5-methyl-2'-deoxycytidine in DNA + S-adenosyl-L-homocysteine + H(+)</text>
        <dbReference type="Rhea" id="RHEA:13681"/>
        <dbReference type="Rhea" id="RHEA-COMP:11369"/>
        <dbReference type="Rhea" id="RHEA-COMP:11370"/>
        <dbReference type="ChEBI" id="CHEBI:15378"/>
        <dbReference type="ChEBI" id="CHEBI:57856"/>
        <dbReference type="ChEBI" id="CHEBI:59789"/>
        <dbReference type="ChEBI" id="CHEBI:85452"/>
        <dbReference type="ChEBI" id="CHEBI:85454"/>
        <dbReference type="EC" id="2.1.1.37"/>
    </reaction>
</comment>
<keyword evidence="2 7" id="KW-0489">Methyltransferase</keyword>
<evidence type="ECO:0000313" key="7">
    <source>
        <dbReference type="EMBL" id="MFG1370711.1"/>
    </source>
</evidence>
<sequence length="693" mass="75249">MIELVIDSFAGGGGASTGIRMALGRDADIAINHAPLSLAMHRVNHPGTRHMVQDVATVDSVSMCAGFPIGMLWMSPDCTDHSKAKGAAPRRDGDHTTRGIGWAIVGWVKALPRWQRPRVVFLENVEEYVDWGPLREDGKRCPVRKGETFREFVAAWKALGYGNIEWRQRRAWWSGSGTIRRRLYMVMRRDGEPIVWPERAFGNPADPEEAARIAAGQMRPWVTAADNLDFSLPIPSIFDSREAIKRKLGINAKRPLAPKTGARIAKGVKRYVLDAARPFLVKVNHTARDEARDRDIGLPLTSTTGKRDDALVAPVIAYAQQGGAVRSPTDPLHTITASQKDQNVLIAPILAGCGGRAGQSEPRPGDAPVLTQTAKADLCLVTPYLVPRYGEREGQEPRTYPVDRPGPTPVPTGNEGSLAAVHMMTMRNSGAPCSPAEHPARTLVADGASETVIAAFVAQHNDGPRCGAVGHPADTPVSTITTTGSQQGLVAAHMLTLRGSDRRDASAEEPLRTDSAKGQHHAVVSLPLMTVYYGTDEVGASVAQPLRTDTAKPRFGLVSADAAVPPFGPEHEPRAREVADFLRAHGCWDGGEVVTVEIDGTTFVIVDICMRMLTPRERYNANGFPRDYIIDHGLDEDGKVVRFTLEQQGHMCGNAVCPTEAEALVRANYVPRDVVAPRRRESAQQSLFLEAAE</sequence>
<evidence type="ECO:0000256" key="1">
    <source>
        <dbReference type="ARBA" id="ARBA00011975"/>
    </source>
</evidence>
<organism evidence="7 8">
    <name type="scientific">Xanthobacter oligotrophicus</name>
    <dbReference type="NCBI Taxonomy" id="2607286"/>
    <lineage>
        <taxon>Bacteria</taxon>
        <taxon>Pseudomonadati</taxon>
        <taxon>Pseudomonadota</taxon>
        <taxon>Alphaproteobacteria</taxon>
        <taxon>Hyphomicrobiales</taxon>
        <taxon>Xanthobacteraceae</taxon>
        <taxon>Xanthobacter</taxon>
    </lineage>
</organism>
<dbReference type="InterPro" id="IPR001525">
    <property type="entry name" value="C5_MeTfrase"/>
</dbReference>
<dbReference type="InterPro" id="IPR050390">
    <property type="entry name" value="C5-Methyltransferase"/>
</dbReference>
<gene>
    <name evidence="7" type="ORF">V5F32_00880</name>
</gene>
<dbReference type="GO" id="GO:0032259">
    <property type="term" value="P:methylation"/>
    <property type="evidence" value="ECO:0007669"/>
    <property type="project" value="UniProtKB-KW"/>
</dbReference>
<evidence type="ECO:0000256" key="6">
    <source>
        <dbReference type="ARBA" id="ARBA00047422"/>
    </source>
</evidence>
<dbReference type="SUPFAM" id="SSF53335">
    <property type="entry name" value="S-adenosyl-L-methionine-dependent methyltransferases"/>
    <property type="match status" value="1"/>
</dbReference>
<keyword evidence="5" id="KW-0680">Restriction system</keyword>
<evidence type="ECO:0000256" key="2">
    <source>
        <dbReference type="ARBA" id="ARBA00022603"/>
    </source>
</evidence>
<evidence type="ECO:0000256" key="4">
    <source>
        <dbReference type="ARBA" id="ARBA00022691"/>
    </source>
</evidence>